<evidence type="ECO:0000313" key="3">
    <source>
        <dbReference type="EMBL" id="TFZ41992.1"/>
    </source>
</evidence>
<feature type="compositionally biased region" description="Basic and acidic residues" evidence="1">
    <location>
        <begin position="27"/>
        <end position="41"/>
    </location>
</feature>
<gene>
    <name evidence="3" type="ORF">E4031_04225</name>
    <name evidence="2" type="ORF">E4Z98_08280</name>
</gene>
<dbReference type="Proteomes" id="UP000296883">
    <property type="component" value="Chromosome"/>
</dbReference>
<reference evidence="3 5" key="1">
    <citation type="submission" date="2019-03" db="EMBL/GenBank/DDBJ databases">
        <title>Vagococcus sp. was isolated fron gut of Carduelis flavirostris.</title>
        <authorList>
            <person name="Ge Y."/>
        </authorList>
    </citation>
    <scope>NUCLEOTIDE SEQUENCE [LARGE SCALE GENOMIC DNA]</scope>
    <source>
        <strain evidence="3 5">CF-210</strain>
    </source>
</reference>
<name>A0AAJ5EFM4_9ENTE</name>
<reference evidence="2 4" key="2">
    <citation type="journal article" date="2020" name="Int. J. Syst. Evol. Microbiol.">
        <title>Vagococcus xieshaowenii sp. nov., isolated from snow finch (Montifringilla taczanowskii) cloacal content.</title>
        <authorList>
            <person name="Ge Y."/>
            <person name="Yang J."/>
            <person name="Lai X.H."/>
            <person name="Zhang G."/>
            <person name="Jin D."/>
            <person name="Lu S."/>
            <person name="Wang B."/>
            <person name="Huang Y."/>
            <person name="Huang Y."/>
            <person name="Ren Z."/>
            <person name="Zhang X."/>
            <person name="Xu J."/>
        </authorList>
    </citation>
    <scope>NUCLEOTIDE SEQUENCE [LARGE SCALE GENOMIC DNA]</scope>
    <source>
        <strain evidence="2">Personal::cf-49</strain>
        <strain evidence="4">personal::cf-49</strain>
    </source>
</reference>
<dbReference type="Proteomes" id="UP000297725">
    <property type="component" value="Unassembled WGS sequence"/>
</dbReference>
<protein>
    <submittedName>
        <fullName evidence="3">Uncharacterized protein</fullName>
    </submittedName>
</protein>
<sequence>MSVFDKIADYKEDKRRKKAIAKSEKLREKNRLLRQQGKEPTKGWNKMVDTGIGGMNNISRGQVDMFGDPEGTYNVIAEEQKNLAKNNDKP</sequence>
<organism evidence="3 5">
    <name type="scientific">Vagococcus xieshaowenii</name>
    <dbReference type="NCBI Taxonomy" id="2562451"/>
    <lineage>
        <taxon>Bacteria</taxon>
        <taxon>Bacillati</taxon>
        <taxon>Bacillota</taxon>
        <taxon>Bacilli</taxon>
        <taxon>Lactobacillales</taxon>
        <taxon>Enterococcaceae</taxon>
        <taxon>Vagococcus</taxon>
    </lineage>
</organism>
<evidence type="ECO:0000313" key="5">
    <source>
        <dbReference type="Proteomes" id="UP000297725"/>
    </source>
</evidence>
<feature type="region of interest" description="Disordered" evidence="1">
    <location>
        <begin position="27"/>
        <end position="50"/>
    </location>
</feature>
<accession>A0AAJ5EFM4</accession>
<dbReference type="AlphaFoldDB" id="A0AAJ5EFM4"/>
<dbReference type="RefSeq" id="WP_135254222.1">
    <property type="nucleotide sequence ID" value="NZ_CP038865.1"/>
</dbReference>
<evidence type="ECO:0000313" key="4">
    <source>
        <dbReference type="Proteomes" id="UP000296883"/>
    </source>
</evidence>
<evidence type="ECO:0000313" key="2">
    <source>
        <dbReference type="EMBL" id="QCA29313.1"/>
    </source>
</evidence>
<dbReference type="EMBL" id="SRHU01000015">
    <property type="protein sequence ID" value="TFZ41992.1"/>
    <property type="molecule type" value="Genomic_DNA"/>
</dbReference>
<keyword evidence="4" id="KW-1185">Reference proteome</keyword>
<dbReference type="EMBL" id="CP038865">
    <property type="protein sequence ID" value="QCA29313.1"/>
    <property type="molecule type" value="Genomic_DNA"/>
</dbReference>
<evidence type="ECO:0000256" key="1">
    <source>
        <dbReference type="SAM" id="MobiDB-lite"/>
    </source>
</evidence>
<proteinExistence type="predicted"/>